<feature type="region of interest" description="Disordered" evidence="1">
    <location>
        <begin position="259"/>
        <end position="280"/>
    </location>
</feature>
<dbReference type="EMBL" id="KB096324">
    <property type="protein sequence ID" value="ESO06246.1"/>
    <property type="molecule type" value="Genomic_DNA"/>
</dbReference>
<feature type="region of interest" description="Disordered" evidence="1">
    <location>
        <begin position="462"/>
        <end position="493"/>
    </location>
</feature>
<dbReference type="EMBL" id="AMQM01000594">
    <property type="status" value="NOT_ANNOTATED_CDS"/>
    <property type="molecule type" value="Genomic_DNA"/>
</dbReference>
<dbReference type="GeneID" id="20210845"/>
<feature type="compositionally biased region" description="Low complexity" evidence="1">
    <location>
        <begin position="260"/>
        <end position="278"/>
    </location>
</feature>
<reference evidence="4" key="1">
    <citation type="submission" date="2012-12" db="EMBL/GenBank/DDBJ databases">
        <authorList>
            <person name="Hellsten U."/>
            <person name="Grimwood J."/>
            <person name="Chapman J.A."/>
            <person name="Shapiro H."/>
            <person name="Aerts A."/>
            <person name="Otillar R.P."/>
            <person name="Terry A.Y."/>
            <person name="Boore J.L."/>
            <person name="Simakov O."/>
            <person name="Marletaz F."/>
            <person name="Cho S.-J."/>
            <person name="Edsinger-Gonzales E."/>
            <person name="Havlak P."/>
            <person name="Kuo D.-H."/>
            <person name="Larsson T."/>
            <person name="Lv J."/>
            <person name="Arendt D."/>
            <person name="Savage R."/>
            <person name="Osoegawa K."/>
            <person name="de Jong P."/>
            <person name="Lindberg D.R."/>
            <person name="Seaver E.C."/>
            <person name="Weisblat D.A."/>
            <person name="Putnam N.H."/>
            <person name="Grigoriev I.V."/>
            <person name="Rokhsar D.S."/>
        </authorList>
    </citation>
    <scope>NUCLEOTIDE SEQUENCE</scope>
</reference>
<proteinExistence type="predicted"/>
<evidence type="ECO:0000313" key="4">
    <source>
        <dbReference type="Proteomes" id="UP000015101"/>
    </source>
</evidence>
<dbReference type="EnsemblMetazoa" id="HelroT188306">
    <property type="protein sequence ID" value="HelroP188306"/>
    <property type="gene ID" value="HelroG188306"/>
</dbReference>
<accession>T1FPU8</accession>
<feature type="region of interest" description="Disordered" evidence="1">
    <location>
        <begin position="345"/>
        <end position="367"/>
    </location>
</feature>
<feature type="compositionally biased region" description="Acidic residues" evidence="1">
    <location>
        <begin position="474"/>
        <end position="489"/>
    </location>
</feature>
<keyword evidence="4" id="KW-1185">Reference proteome</keyword>
<protein>
    <submittedName>
        <fullName evidence="2 3">Uncharacterized protein</fullName>
    </submittedName>
</protein>
<dbReference type="HOGENOM" id="CLU_266038_0_0_1"/>
<dbReference type="KEGG" id="hro:HELRODRAFT_188306"/>
<evidence type="ECO:0000313" key="2">
    <source>
        <dbReference type="EMBL" id="ESO06246.1"/>
    </source>
</evidence>
<dbReference type="Proteomes" id="UP000015101">
    <property type="component" value="Unassembled WGS sequence"/>
</dbReference>
<feature type="compositionally biased region" description="Polar residues" evidence="1">
    <location>
        <begin position="358"/>
        <end position="367"/>
    </location>
</feature>
<dbReference type="InParanoid" id="T1FPU8"/>
<organism evidence="3 4">
    <name type="scientific">Helobdella robusta</name>
    <name type="common">Californian leech</name>
    <dbReference type="NCBI Taxonomy" id="6412"/>
    <lineage>
        <taxon>Eukaryota</taxon>
        <taxon>Metazoa</taxon>
        <taxon>Spiralia</taxon>
        <taxon>Lophotrochozoa</taxon>
        <taxon>Annelida</taxon>
        <taxon>Clitellata</taxon>
        <taxon>Hirudinea</taxon>
        <taxon>Rhynchobdellida</taxon>
        <taxon>Glossiphoniidae</taxon>
        <taxon>Helobdella</taxon>
    </lineage>
</organism>
<gene>
    <name evidence="3" type="primary">20210845</name>
    <name evidence="2" type="ORF">HELRODRAFT_188306</name>
</gene>
<reference evidence="2 4" key="2">
    <citation type="journal article" date="2013" name="Nature">
        <title>Insights into bilaterian evolution from three spiralian genomes.</title>
        <authorList>
            <person name="Simakov O."/>
            <person name="Marletaz F."/>
            <person name="Cho S.J."/>
            <person name="Edsinger-Gonzales E."/>
            <person name="Havlak P."/>
            <person name="Hellsten U."/>
            <person name="Kuo D.H."/>
            <person name="Larsson T."/>
            <person name="Lv J."/>
            <person name="Arendt D."/>
            <person name="Savage R."/>
            <person name="Osoegawa K."/>
            <person name="de Jong P."/>
            <person name="Grimwood J."/>
            <person name="Chapman J.A."/>
            <person name="Shapiro H."/>
            <person name="Aerts A."/>
            <person name="Otillar R.P."/>
            <person name="Terry A.Y."/>
            <person name="Boore J.L."/>
            <person name="Grigoriev I.V."/>
            <person name="Lindberg D.R."/>
            <person name="Seaver E.C."/>
            <person name="Weisblat D.A."/>
            <person name="Putnam N.H."/>
            <person name="Rokhsar D.S."/>
        </authorList>
    </citation>
    <scope>NUCLEOTIDE SEQUENCE</scope>
</reference>
<feature type="compositionally biased region" description="Polar residues" evidence="1">
    <location>
        <begin position="1"/>
        <end position="12"/>
    </location>
</feature>
<feature type="region of interest" description="Disordered" evidence="1">
    <location>
        <begin position="1"/>
        <end position="57"/>
    </location>
</feature>
<feature type="compositionally biased region" description="Basic residues" evidence="1">
    <location>
        <begin position="345"/>
        <end position="357"/>
    </location>
</feature>
<evidence type="ECO:0000313" key="3">
    <source>
        <dbReference type="EnsemblMetazoa" id="HelroP188306"/>
    </source>
</evidence>
<evidence type="ECO:0000256" key="1">
    <source>
        <dbReference type="SAM" id="MobiDB-lite"/>
    </source>
</evidence>
<feature type="compositionally biased region" description="Low complexity" evidence="1">
    <location>
        <begin position="46"/>
        <end position="57"/>
    </location>
</feature>
<dbReference type="CTD" id="20210845"/>
<dbReference type="AlphaFoldDB" id="T1FPU8"/>
<reference evidence="3" key="3">
    <citation type="submission" date="2015-06" db="UniProtKB">
        <authorList>
            <consortium name="EnsemblMetazoa"/>
        </authorList>
    </citation>
    <scope>IDENTIFICATION</scope>
</reference>
<name>T1FPU8_HELRO</name>
<dbReference type="RefSeq" id="XP_009015614.1">
    <property type="nucleotide sequence ID" value="XM_009017366.1"/>
</dbReference>
<sequence>MDGSEGASTCGTPSHVKRLNNKRMNGSKNRQRHDEPSVSATTKATNNSHKNNNYGNNRCNNGNKIIVSCSSSVNNKTTSIFISSSANANPSNKNNSRCNSINDSNNLISSIKCNVSVNKINNVNKIKQNNQDPVVASGMLTGRTKVLTCLSTNTVCTIDVSSITTYSSITTTAILTVCCSTISTNTTNSKDSSIKISKSYGLHSLHNKVINNFSDRVKNDNNNNIINNINIDKDVSTSKFFETFDTSVSNICNNAATVGNNNNNNNNNNNSSSSSSNNEQGIIQKDLKSVTANVSKNLNSNRHLDVNFTRSKDDFNFDNIDLYIPDEFECLNDNIGFSLVKQKKKNNNHNSGKKTYKYHSSGSNRNPVNSNLQQLMVPSSRYSLESCNVKKSNNTNSSGLKAKGKSIKIGLTDVLSNGFCSDNSLFDDDGCKGDQNGDDQMNCDIINNRVFTSSANVINDIINPHTTNKSHVNDDDDDEDEEEEDDDSDNNFNLVNREMLSGSFESCLSSMSSVSSISNNCSNAGVSNNCSDNICHNSFIPCSRARNNDNTEYSSNDNVVFTKNVTGPTTNLTSATNKHFSVTSSSSLDNTKYSRSIHCRSSNFSCHSSQVVNNDNNDNIFTEDASETKGSKLDVLSSFCDNIDITFKTSLHLTTNTTAFTTCCCSTVSTTNSTNSQQKTDFFNTQHKLLYAPLDADFTFGDFAANVLVTTSLNYVNPISTSTKIFANTSNQNILKPSPLSNVHSSFTNFSTTSDNSTLQTFLTTLTSVLSNTCSTATQPIFTAPNNFINSRFAIMNDDSVTNFSNNSTSTQTTTFSLTTSSFTSLVSSPTISVKKSLATHKLPPVEFLYSSYVPCSNFDVTFGSGLEDLVKEMKLIDEINNKMNCISCHNFSENNLKCDSNDVDQTSIPSILPTVVTSKQDLQMSLNGTSCLYKDVNFNTKTDCNNSDSSVMKTSLLTTVALANVPTEKFPLSNGFVKDMMVSGNKDLSSSSVMILTLPQTVITISSSVTSSTSSSSSMTSPLSLAAENKLLQNVVGDLHKMDELDDCFTSLLSSNNKNIDTSNYVTDNKAVNINNLNAAFNSSDSRIASNITSNKNNITCSNNNNITCSNNNATSGNKDVASNVIHSGNSKTTNGNNFKSSNSFMQPRSEKSFNLTAAQKFLHDSFQKSYNLYIANRPTQHTAHTVDDSNFGNSMSSWICYFHPQLLSSCKPFYLASISYPDLVCSECLMLHIILNWVLSSQCIIR</sequence>